<evidence type="ECO:0000256" key="4">
    <source>
        <dbReference type="ARBA" id="ARBA00022771"/>
    </source>
</evidence>
<dbReference type="SMART" id="SM00213">
    <property type="entry name" value="UBQ"/>
    <property type="match status" value="1"/>
</dbReference>
<dbReference type="GO" id="GO:0071816">
    <property type="term" value="P:tail-anchored membrane protein insertion into ER membrane"/>
    <property type="evidence" value="ECO:0007669"/>
    <property type="project" value="TreeGrafter"/>
</dbReference>
<protein>
    <submittedName>
        <fullName evidence="7">Ubiquitin-like protein</fullName>
    </submittedName>
</protein>
<dbReference type="PANTHER" id="PTHR46555">
    <property type="entry name" value="UBIQUITIN-LIKE PROTEIN 4A"/>
    <property type="match status" value="1"/>
</dbReference>
<dbReference type="OrthoDB" id="428577at2759"/>
<dbReference type="SMART" id="SM00154">
    <property type="entry name" value="ZnF_AN1"/>
    <property type="match status" value="1"/>
</dbReference>
<evidence type="ECO:0000256" key="3">
    <source>
        <dbReference type="ARBA" id="ARBA00022723"/>
    </source>
</evidence>
<dbReference type="PROSITE" id="PS50053">
    <property type="entry name" value="UBIQUITIN_2"/>
    <property type="match status" value="1"/>
</dbReference>
<dbReference type="PANTHER" id="PTHR46555:SF1">
    <property type="entry name" value="UBIQUITIN-LIKE PROTEIN 4A"/>
    <property type="match status" value="1"/>
</dbReference>
<dbReference type="GO" id="GO:0006620">
    <property type="term" value="P:post-translational protein targeting to endoplasmic reticulum membrane"/>
    <property type="evidence" value="ECO:0007669"/>
    <property type="project" value="InterPro"/>
</dbReference>
<evidence type="ECO:0000313" key="7">
    <source>
        <dbReference type="EMBL" id="KZF23566.1"/>
    </source>
</evidence>
<name>A0A165HIF4_XYLHT</name>
<dbReference type="AlphaFoldDB" id="A0A165HIF4"/>
<dbReference type="OMA" id="EPEPTMQ"/>
<dbReference type="EMBL" id="KV407457">
    <property type="protein sequence ID" value="KZF23566.1"/>
    <property type="molecule type" value="Genomic_DNA"/>
</dbReference>
<dbReference type="GeneID" id="28894117"/>
<dbReference type="InterPro" id="IPR019956">
    <property type="entry name" value="Ubiquitin_dom"/>
</dbReference>
<organism evidence="7 8">
    <name type="scientific">Xylona heveae (strain CBS 132557 / TC161)</name>
    <dbReference type="NCBI Taxonomy" id="1328760"/>
    <lineage>
        <taxon>Eukaryota</taxon>
        <taxon>Fungi</taxon>
        <taxon>Dikarya</taxon>
        <taxon>Ascomycota</taxon>
        <taxon>Pezizomycotina</taxon>
        <taxon>Xylonomycetes</taxon>
        <taxon>Xylonales</taxon>
        <taxon>Xylonaceae</taxon>
        <taxon>Xylona</taxon>
    </lineage>
</organism>
<dbReference type="Gene3D" id="3.10.20.90">
    <property type="entry name" value="Phosphatidylinositol 3-kinase Catalytic Subunit, Chain A, domain 1"/>
    <property type="match status" value="1"/>
</dbReference>
<keyword evidence="5" id="KW-0862">Zinc</keyword>
<sequence>MRPSSPLSLTSSNRSTPEVEDTMQVFVKSVTGETIPLTVPQDASVSTLKSLLSLRTSLPASELRLVFAGKHLSDSSSTLSDYSISRESTLHVAVPLRGGKPPKVYCNYKNCKSLAPRIVGDCGFCNGHFCTTHRMLESHDCSGLEDCKKQSHEQNANKLNSERTMAIKGI</sequence>
<evidence type="ECO:0000256" key="5">
    <source>
        <dbReference type="ARBA" id="ARBA00022833"/>
    </source>
</evidence>
<reference evidence="7 8" key="1">
    <citation type="journal article" date="2016" name="Fungal Biol.">
        <title>The genome of Xylona heveae provides a window into fungal endophytism.</title>
        <authorList>
            <person name="Gazis R."/>
            <person name="Kuo A."/>
            <person name="Riley R."/>
            <person name="LaButti K."/>
            <person name="Lipzen A."/>
            <person name="Lin J."/>
            <person name="Amirebrahimi M."/>
            <person name="Hesse C.N."/>
            <person name="Spatafora J.W."/>
            <person name="Henrissat B."/>
            <person name="Hainaut M."/>
            <person name="Grigoriev I.V."/>
            <person name="Hibbett D.S."/>
        </authorList>
    </citation>
    <scope>NUCLEOTIDE SEQUENCE [LARGE SCALE GENOMIC DNA]</scope>
    <source>
        <strain evidence="7 8">TC161</strain>
    </source>
</reference>
<dbReference type="STRING" id="1328760.A0A165HIF4"/>
<gene>
    <name evidence="7" type="ORF">L228DRAFT_119811</name>
</gene>
<dbReference type="Proteomes" id="UP000076632">
    <property type="component" value="Unassembled WGS sequence"/>
</dbReference>
<dbReference type="GO" id="GO:0008270">
    <property type="term" value="F:zinc ion binding"/>
    <property type="evidence" value="ECO:0007669"/>
    <property type="project" value="UniProtKB-KW"/>
</dbReference>
<dbReference type="InterPro" id="IPR047154">
    <property type="entry name" value="UBL4A-like"/>
</dbReference>
<keyword evidence="8" id="KW-1185">Reference proteome</keyword>
<evidence type="ECO:0000256" key="2">
    <source>
        <dbReference type="ARBA" id="ARBA00022490"/>
    </source>
</evidence>
<dbReference type="SUPFAM" id="SSF54236">
    <property type="entry name" value="Ubiquitin-like"/>
    <property type="match status" value="1"/>
</dbReference>
<dbReference type="SUPFAM" id="SSF118310">
    <property type="entry name" value="AN1-like Zinc finger"/>
    <property type="match status" value="1"/>
</dbReference>
<dbReference type="InterPro" id="IPR029071">
    <property type="entry name" value="Ubiquitin-like_domsf"/>
</dbReference>
<accession>A0A165HIF4</accession>
<dbReference type="Pfam" id="PF01428">
    <property type="entry name" value="zf-AN1"/>
    <property type="match status" value="1"/>
</dbReference>
<feature type="domain" description="Ubiquitin-like" evidence="6">
    <location>
        <begin position="23"/>
        <end position="99"/>
    </location>
</feature>
<dbReference type="InterPro" id="IPR000626">
    <property type="entry name" value="Ubiquitin-like_dom"/>
</dbReference>
<dbReference type="InterPro" id="IPR035896">
    <property type="entry name" value="AN1-like_Znf"/>
</dbReference>
<evidence type="ECO:0000313" key="8">
    <source>
        <dbReference type="Proteomes" id="UP000076632"/>
    </source>
</evidence>
<evidence type="ECO:0000256" key="1">
    <source>
        <dbReference type="ARBA" id="ARBA00004514"/>
    </source>
</evidence>
<dbReference type="GO" id="GO:0051087">
    <property type="term" value="F:protein-folding chaperone binding"/>
    <property type="evidence" value="ECO:0007669"/>
    <property type="project" value="TreeGrafter"/>
</dbReference>
<dbReference type="Gene3D" id="4.10.1110.10">
    <property type="entry name" value="AN1-like Zinc finger"/>
    <property type="match status" value="1"/>
</dbReference>
<keyword evidence="4" id="KW-0863">Zinc-finger</keyword>
<dbReference type="GO" id="GO:0005829">
    <property type="term" value="C:cytosol"/>
    <property type="evidence" value="ECO:0007669"/>
    <property type="project" value="UniProtKB-SubCell"/>
</dbReference>
<proteinExistence type="predicted"/>
<dbReference type="RefSeq" id="XP_018189121.1">
    <property type="nucleotide sequence ID" value="XM_018328980.1"/>
</dbReference>
<dbReference type="InterPro" id="IPR000058">
    <property type="entry name" value="Znf_AN1"/>
</dbReference>
<keyword evidence="3" id="KW-0479">Metal-binding</keyword>
<comment type="subcellular location">
    <subcellularLocation>
        <location evidence="1">Cytoplasm</location>
        <location evidence="1">Cytosol</location>
    </subcellularLocation>
</comment>
<evidence type="ECO:0000259" key="6">
    <source>
        <dbReference type="PROSITE" id="PS50053"/>
    </source>
</evidence>
<keyword evidence="2" id="KW-0963">Cytoplasm</keyword>
<dbReference type="PRINTS" id="PR00348">
    <property type="entry name" value="UBIQUITIN"/>
</dbReference>
<dbReference type="Pfam" id="PF00240">
    <property type="entry name" value="ubiquitin"/>
    <property type="match status" value="1"/>
</dbReference>
<dbReference type="InParanoid" id="A0A165HIF4"/>